<dbReference type="EMBL" id="SRLO01001360">
    <property type="protein sequence ID" value="TNN38572.1"/>
    <property type="molecule type" value="Genomic_DNA"/>
</dbReference>
<accession>A0A4Z2FDU9</accession>
<name>A0A4Z2FDU9_9TELE</name>
<dbReference type="AlphaFoldDB" id="A0A4Z2FDU9"/>
<reference evidence="2 3" key="1">
    <citation type="submission" date="2019-03" db="EMBL/GenBank/DDBJ databases">
        <title>First draft genome of Liparis tanakae, snailfish: a comprehensive survey of snailfish specific genes.</title>
        <authorList>
            <person name="Kim W."/>
            <person name="Song I."/>
            <person name="Jeong J.-H."/>
            <person name="Kim D."/>
            <person name="Kim S."/>
            <person name="Ryu S."/>
            <person name="Song J.Y."/>
            <person name="Lee S.K."/>
        </authorList>
    </citation>
    <scope>NUCLEOTIDE SEQUENCE [LARGE SCALE GENOMIC DNA]</scope>
    <source>
        <tissue evidence="2">Muscle</tissue>
    </source>
</reference>
<keyword evidence="3" id="KW-1185">Reference proteome</keyword>
<comment type="caution">
    <text evidence="2">The sequence shown here is derived from an EMBL/GenBank/DDBJ whole genome shotgun (WGS) entry which is preliminary data.</text>
</comment>
<sequence>MLHSCKPTRLPSHVPVYQTSLSPELQHTDRKRARNNTELTEEPSVTRLPRLHVSLVWKIFLEHSSKALWISLAQEI</sequence>
<evidence type="ECO:0000256" key="1">
    <source>
        <dbReference type="SAM" id="MobiDB-lite"/>
    </source>
</evidence>
<gene>
    <name evidence="2" type="ORF">EYF80_051265</name>
</gene>
<evidence type="ECO:0000313" key="3">
    <source>
        <dbReference type="Proteomes" id="UP000314294"/>
    </source>
</evidence>
<organism evidence="2 3">
    <name type="scientific">Liparis tanakae</name>
    <name type="common">Tanaka's snailfish</name>
    <dbReference type="NCBI Taxonomy" id="230148"/>
    <lineage>
        <taxon>Eukaryota</taxon>
        <taxon>Metazoa</taxon>
        <taxon>Chordata</taxon>
        <taxon>Craniata</taxon>
        <taxon>Vertebrata</taxon>
        <taxon>Euteleostomi</taxon>
        <taxon>Actinopterygii</taxon>
        <taxon>Neopterygii</taxon>
        <taxon>Teleostei</taxon>
        <taxon>Neoteleostei</taxon>
        <taxon>Acanthomorphata</taxon>
        <taxon>Eupercaria</taxon>
        <taxon>Perciformes</taxon>
        <taxon>Cottioidei</taxon>
        <taxon>Cottales</taxon>
        <taxon>Liparidae</taxon>
        <taxon>Liparis</taxon>
    </lineage>
</organism>
<protein>
    <submittedName>
        <fullName evidence="2">Uncharacterized protein</fullName>
    </submittedName>
</protein>
<feature type="region of interest" description="Disordered" evidence="1">
    <location>
        <begin position="1"/>
        <end position="41"/>
    </location>
</feature>
<proteinExistence type="predicted"/>
<dbReference type="Proteomes" id="UP000314294">
    <property type="component" value="Unassembled WGS sequence"/>
</dbReference>
<evidence type="ECO:0000313" key="2">
    <source>
        <dbReference type="EMBL" id="TNN38572.1"/>
    </source>
</evidence>